<reference evidence="1 2" key="1">
    <citation type="submission" date="2016-12" db="EMBL/GenBank/DDBJ databases">
        <authorList>
            <person name="Song W.-J."/>
            <person name="Kurnit D.M."/>
        </authorList>
    </citation>
    <scope>NUCLEOTIDE SEQUENCE [LARGE SCALE GENOMIC DNA]</scope>
    <source>
        <strain evidence="1 2">IMCC3135</strain>
    </source>
</reference>
<name>A0A2Z2NYR7_9GAMM</name>
<evidence type="ECO:0000313" key="1">
    <source>
        <dbReference type="EMBL" id="ASJ76463.1"/>
    </source>
</evidence>
<dbReference type="AlphaFoldDB" id="A0A2Z2NYR7"/>
<dbReference type="RefSeq" id="WP_088921234.1">
    <property type="nucleotide sequence ID" value="NZ_CP018632.1"/>
</dbReference>
<dbReference type="KEGG" id="gai:IMCC3135_32085"/>
<dbReference type="PROSITE" id="PS51257">
    <property type="entry name" value="PROKAR_LIPOPROTEIN"/>
    <property type="match status" value="1"/>
</dbReference>
<dbReference type="Proteomes" id="UP000250079">
    <property type="component" value="Chromosome"/>
</dbReference>
<keyword evidence="2" id="KW-1185">Reference proteome</keyword>
<dbReference type="OrthoDB" id="14553at2"/>
<proteinExistence type="predicted"/>
<evidence type="ECO:0000313" key="2">
    <source>
        <dbReference type="Proteomes" id="UP000250079"/>
    </source>
</evidence>
<sequence>MNRQIRIIFAVCPLILLASCTQESQNKIGRSIQNWTGTDGIIEIYAGERLVKRFMEIDKISTAAGTGNNADRPYRFGYGVMDANLNNKVDSDEKKVYFEFSDYSTSYVFFENPG</sequence>
<protein>
    <submittedName>
        <fullName evidence="1">Uncharacterized protein</fullName>
    </submittedName>
</protein>
<accession>A0A2Z2NYR7</accession>
<gene>
    <name evidence="1" type="ORF">IMCC3135_32085</name>
</gene>
<organism evidence="1 2">
    <name type="scientific">Granulosicoccus antarcticus IMCC3135</name>
    <dbReference type="NCBI Taxonomy" id="1192854"/>
    <lineage>
        <taxon>Bacteria</taxon>
        <taxon>Pseudomonadati</taxon>
        <taxon>Pseudomonadota</taxon>
        <taxon>Gammaproteobacteria</taxon>
        <taxon>Chromatiales</taxon>
        <taxon>Granulosicoccaceae</taxon>
        <taxon>Granulosicoccus</taxon>
    </lineage>
</organism>
<dbReference type="EMBL" id="CP018632">
    <property type="protein sequence ID" value="ASJ76463.1"/>
    <property type="molecule type" value="Genomic_DNA"/>
</dbReference>